<dbReference type="Pfam" id="PF07724">
    <property type="entry name" value="AAA_2"/>
    <property type="match status" value="1"/>
</dbReference>
<comment type="caution">
    <text evidence="7">The sequence shown here is derived from an EMBL/GenBank/DDBJ whole genome shotgun (WGS) entry which is preliminary data.</text>
</comment>
<dbReference type="Gene3D" id="1.10.8.60">
    <property type="match status" value="2"/>
</dbReference>
<dbReference type="InterPro" id="IPR041546">
    <property type="entry name" value="ClpA/ClpB_AAA_lid"/>
</dbReference>
<gene>
    <name evidence="7" type="ORF">ENV75_06895</name>
</gene>
<dbReference type="CDD" id="cd19499">
    <property type="entry name" value="RecA-like_ClpB_Hsp104-like"/>
    <property type="match status" value="1"/>
</dbReference>
<proteinExistence type="predicted"/>
<sequence length="816" mass="92792">MFERFTEKGRKIILYAREEAERRNSEFLDTEHLLLAILKEEESIPVAILRKVGIAPENVRYEIEKKIASEGNLLTYGEIPFSPRAKKVLEYAIEEARLLGHPYIGSEHLFLGLIKEEEGVAGKILRSFGINLLAARQLTINFSIRPHFQGTPQKERKRTNTPALDEFGRDLTLLAMDGKLDPVIGREEEIERVIQILGRRIKNNPVIIGEPGVGKTAIVEGLAQKIVEGNVPDILLGKRIIALDLGALIAGTKYRGQFEERLKAVMREATQSENVILFIDELHTIIGAGAAEGSVDASNMLKPALSRGEIQCIGATTPQEYRKYIEKDGALERRFQPVYIQPTTVETTIEILKGIREKYESHHKVKITDEALEVAVKLSDRYITDRYLPDKAIDVIDETASRIKLKRSVIPQELKDLEFELARLSKEKSMYIKLHDLTAAQKTKYEEDKIRRIYESNYKKWKETIYKEVPIVTAEDVSYTVSKMTGIPLYKLEQAESEKLLHMEEALHKRIVGQDEAIKTVCKAIRRSRAGLKTKNKPVGSFFFLGPTGVGKTELAKALAEFMFNDENALVKFDMSEYMEKFNVSKLIGAPPGYVGYEEGGQLTEKIRKKPYSVVLFDEIEKAHPDVFNLLLQILDEGVLTDSFGRKVDFRNTIIIMTSNIGARLIEKSTPLGFHKSHSTDVYAKIKENVFTELKKTFNPEFLNRVDDIVVFHPLEESHLLAILDLLISETNRKLSEYGMIITVSDEVKHWILNKYYQPVYGARPMRRAIAKEIEDPLSEEILKGRFKGASLIKVELKNNNIEFEEIEEEVTASIN</sequence>
<dbReference type="Gene3D" id="3.40.50.300">
    <property type="entry name" value="P-loop containing nucleotide triphosphate hydrolases"/>
    <property type="match status" value="2"/>
</dbReference>
<dbReference type="SUPFAM" id="SSF52540">
    <property type="entry name" value="P-loop containing nucleoside triphosphate hydrolases"/>
    <property type="match status" value="2"/>
</dbReference>
<dbReference type="FunFam" id="3.40.50.300:FF:000010">
    <property type="entry name" value="Chaperone clpB 1, putative"/>
    <property type="match status" value="1"/>
</dbReference>
<evidence type="ECO:0000256" key="3">
    <source>
        <dbReference type="ARBA" id="ARBA00022840"/>
    </source>
</evidence>
<dbReference type="FunFam" id="3.40.50.300:FF:000025">
    <property type="entry name" value="ATP-dependent Clp protease subunit"/>
    <property type="match status" value="1"/>
</dbReference>
<evidence type="ECO:0000256" key="1">
    <source>
        <dbReference type="ARBA" id="ARBA00022737"/>
    </source>
</evidence>
<dbReference type="GO" id="GO:0008233">
    <property type="term" value="F:peptidase activity"/>
    <property type="evidence" value="ECO:0007669"/>
    <property type="project" value="UniProtKB-KW"/>
</dbReference>
<dbReference type="InterPro" id="IPR027417">
    <property type="entry name" value="P-loop_NTPase"/>
</dbReference>
<keyword evidence="2" id="KW-0547">Nucleotide-binding</keyword>
<keyword evidence="7" id="KW-0645">Protease</keyword>
<dbReference type="InterPro" id="IPR019489">
    <property type="entry name" value="Clp_ATPase_C"/>
</dbReference>
<dbReference type="InterPro" id="IPR050130">
    <property type="entry name" value="ClpA_ClpB"/>
</dbReference>
<dbReference type="SMART" id="SM00382">
    <property type="entry name" value="AAA"/>
    <property type="match status" value="2"/>
</dbReference>
<dbReference type="GO" id="GO:0034605">
    <property type="term" value="P:cellular response to heat"/>
    <property type="evidence" value="ECO:0007669"/>
    <property type="project" value="TreeGrafter"/>
</dbReference>
<reference evidence="7" key="1">
    <citation type="journal article" date="2020" name="mSystems">
        <title>Genome- and Community-Level Interaction Insights into Carbon Utilization and Element Cycling Functions of Hydrothermarchaeota in Hydrothermal Sediment.</title>
        <authorList>
            <person name="Zhou Z."/>
            <person name="Liu Y."/>
            <person name="Xu W."/>
            <person name="Pan J."/>
            <person name="Luo Z.H."/>
            <person name="Li M."/>
        </authorList>
    </citation>
    <scope>NUCLEOTIDE SEQUENCE [LARGE SCALE GENOMIC DNA]</scope>
    <source>
        <strain evidence="7">SpSt-788</strain>
    </source>
</reference>
<evidence type="ECO:0000256" key="4">
    <source>
        <dbReference type="ARBA" id="ARBA00023186"/>
    </source>
</evidence>
<accession>A0A7C4EQV4</accession>
<dbReference type="AlphaFoldDB" id="A0A7C4EQV4"/>
<dbReference type="GO" id="GO:0005524">
    <property type="term" value="F:ATP binding"/>
    <property type="evidence" value="ECO:0007669"/>
    <property type="project" value="UniProtKB-KW"/>
</dbReference>
<dbReference type="Gene3D" id="4.10.860.10">
    <property type="entry name" value="UVR domain"/>
    <property type="match status" value="1"/>
</dbReference>
<evidence type="ECO:0000313" key="7">
    <source>
        <dbReference type="EMBL" id="HGH00152.1"/>
    </source>
</evidence>
<dbReference type="PANTHER" id="PTHR11638">
    <property type="entry name" value="ATP-DEPENDENT CLP PROTEASE"/>
    <property type="match status" value="1"/>
</dbReference>
<name>A0A7C4EQV4_9BACT</name>
<dbReference type="InterPro" id="IPR003593">
    <property type="entry name" value="AAA+_ATPase"/>
</dbReference>
<dbReference type="CDD" id="cd00009">
    <property type="entry name" value="AAA"/>
    <property type="match status" value="1"/>
</dbReference>
<dbReference type="Pfam" id="PF00004">
    <property type="entry name" value="AAA"/>
    <property type="match status" value="1"/>
</dbReference>
<organism evidence="7">
    <name type="scientific">Thermodesulfovibrio aggregans</name>
    <dbReference type="NCBI Taxonomy" id="86166"/>
    <lineage>
        <taxon>Bacteria</taxon>
        <taxon>Pseudomonadati</taxon>
        <taxon>Nitrospirota</taxon>
        <taxon>Thermodesulfovibrionia</taxon>
        <taxon>Thermodesulfovibrionales</taxon>
        <taxon>Thermodesulfovibrionaceae</taxon>
        <taxon>Thermodesulfovibrio</taxon>
    </lineage>
</organism>
<dbReference type="EMBL" id="DTHO01000073">
    <property type="protein sequence ID" value="HGH00152.1"/>
    <property type="molecule type" value="Genomic_DNA"/>
</dbReference>
<dbReference type="PRINTS" id="PR00300">
    <property type="entry name" value="CLPPROTEASEA"/>
</dbReference>
<dbReference type="InterPro" id="IPR001270">
    <property type="entry name" value="ClpA/B"/>
</dbReference>
<dbReference type="Pfam" id="PF17871">
    <property type="entry name" value="AAA_lid_9"/>
    <property type="match status" value="1"/>
</dbReference>
<protein>
    <submittedName>
        <fullName evidence="7">ATP-dependent Clp protease ATP-binding subunit</fullName>
    </submittedName>
</protein>
<evidence type="ECO:0000259" key="6">
    <source>
        <dbReference type="PROSITE" id="PS51903"/>
    </source>
</evidence>
<dbReference type="InterPro" id="IPR003959">
    <property type="entry name" value="ATPase_AAA_core"/>
</dbReference>
<dbReference type="SUPFAM" id="SSF81923">
    <property type="entry name" value="Double Clp-N motif"/>
    <property type="match status" value="1"/>
</dbReference>
<dbReference type="Pfam" id="PF02861">
    <property type="entry name" value="Clp_N"/>
    <property type="match status" value="1"/>
</dbReference>
<dbReference type="GO" id="GO:0006508">
    <property type="term" value="P:proteolysis"/>
    <property type="evidence" value="ECO:0007669"/>
    <property type="project" value="UniProtKB-KW"/>
</dbReference>
<evidence type="ECO:0000256" key="2">
    <source>
        <dbReference type="ARBA" id="ARBA00022741"/>
    </source>
</evidence>
<evidence type="ECO:0000256" key="5">
    <source>
        <dbReference type="PROSITE-ProRule" id="PRU01251"/>
    </source>
</evidence>
<dbReference type="InterPro" id="IPR036628">
    <property type="entry name" value="Clp_N_dom_sf"/>
</dbReference>
<keyword evidence="4" id="KW-0143">Chaperone</keyword>
<dbReference type="InterPro" id="IPR004176">
    <property type="entry name" value="Clp_R_N"/>
</dbReference>
<dbReference type="PANTHER" id="PTHR11638:SF18">
    <property type="entry name" value="HEAT SHOCK PROTEIN 104"/>
    <property type="match status" value="1"/>
</dbReference>
<dbReference type="PROSITE" id="PS00870">
    <property type="entry name" value="CLPAB_1"/>
    <property type="match status" value="1"/>
</dbReference>
<dbReference type="InterPro" id="IPR018368">
    <property type="entry name" value="ClpA/B_CS1"/>
</dbReference>
<dbReference type="Pfam" id="PF10431">
    <property type="entry name" value="ClpB_D2-small"/>
    <property type="match status" value="1"/>
</dbReference>
<dbReference type="SMART" id="SM01086">
    <property type="entry name" value="ClpB_D2-small"/>
    <property type="match status" value="1"/>
</dbReference>
<dbReference type="GO" id="GO:0005737">
    <property type="term" value="C:cytoplasm"/>
    <property type="evidence" value="ECO:0007669"/>
    <property type="project" value="TreeGrafter"/>
</dbReference>
<keyword evidence="7" id="KW-0378">Hydrolase</keyword>
<feature type="domain" description="Clp R" evidence="6">
    <location>
        <begin position="2"/>
        <end position="147"/>
    </location>
</feature>
<dbReference type="Gene3D" id="1.10.1780.10">
    <property type="entry name" value="Clp, N-terminal domain"/>
    <property type="match status" value="1"/>
</dbReference>
<keyword evidence="3 7" id="KW-0067">ATP-binding</keyword>
<dbReference type="PROSITE" id="PS51903">
    <property type="entry name" value="CLP_R"/>
    <property type="match status" value="1"/>
</dbReference>
<dbReference type="GO" id="GO:0016887">
    <property type="term" value="F:ATP hydrolysis activity"/>
    <property type="evidence" value="ECO:0007669"/>
    <property type="project" value="InterPro"/>
</dbReference>
<keyword evidence="1 5" id="KW-0677">Repeat</keyword>